<reference evidence="7 8" key="1">
    <citation type="journal article" date="2005" name="Nucleic Acids Res.">
        <title>Genomic blueprint of Hahella chejuensis, a marine microbe producing an algicidal agent.</title>
        <authorList>
            <person name="Jeong H."/>
            <person name="Yim J.H."/>
            <person name="Lee C."/>
            <person name="Choi S.-H."/>
            <person name="Park Y.K."/>
            <person name="Yoon S.H."/>
            <person name="Hur C.-G."/>
            <person name="Kang H.-Y."/>
            <person name="Kim D."/>
            <person name="Lee H.H."/>
            <person name="Park K.H."/>
            <person name="Park S.-H."/>
            <person name="Park H.-S."/>
            <person name="Lee H.K."/>
            <person name="Oh T.K."/>
            <person name="Kim J.F."/>
        </authorList>
    </citation>
    <scope>NUCLEOTIDE SEQUENCE [LARGE SCALE GENOMIC DNA]</scope>
    <source>
        <strain evidence="7 8">KCTC 2396</strain>
    </source>
</reference>
<organism evidence="7 8">
    <name type="scientific">Hahella chejuensis (strain KCTC 2396)</name>
    <dbReference type="NCBI Taxonomy" id="349521"/>
    <lineage>
        <taxon>Bacteria</taxon>
        <taxon>Pseudomonadati</taxon>
        <taxon>Pseudomonadota</taxon>
        <taxon>Gammaproteobacteria</taxon>
        <taxon>Oceanospirillales</taxon>
        <taxon>Hahellaceae</taxon>
        <taxon>Hahella</taxon>
    </lineage>
</organism>
<feature type="transmembrane region" description="Helical" evidence="6">
    <location>
        <begin position="7"/>
        <end position="27"/>
    </location>
</feature>
<gene>
    <name evidence="7" type="ordered locus">HCH_01006</name>
</gene>
<dbReference type="Pfam" id="PF01594">
    <property type="entry name" value="AI-2E_transport"/>
    <property type="match status" value="1"/>
</dbReference>
<protein>
    <submittedName>
        <fullName evidence="7">Predicted permease</fullName>
    </submittedName>
</protein>
<feature type="transmembrane region" description="Helical" evidence="6">
    <location>
        <begin position="140"/>
        <end position="163"/>
    </location>
</feature>
<comment type="similarity">
    <text evidence="2">Belongs to the autoinducer-2 exporter (AI-2E) (TC 2.A.86) family.</text>
</comment>
<evidence type="ECO:0000256" key="4">
    <source>
        <dbReference type="ARBA" id="ARBA00022989"/>
    </source>
</evidence>
<accession>Q2SN83</accession>
<dbReference type="GO" id="GO:0055085">
    <property type="term" value="P:transmembrane transport"/>
    <property type="evidence" value="ECO:0007669"/>
    <property type="project" value="TreeGrafter"/>
</dbReference>
<evidence type="ECO:0000313" key="7">
    <source>
        <dbReference type="EMBL" id="ABC27891.1"/>
    </source>
</evidence>
<dbReference type="Proteomes" id="UP000000238">
    <property type="component" value="Chromosome"/>
</dbReference>
<keyword evidence="4 6" id="KW-1133">Transmembrane helix</keyword>
<dbReference type="PANTHER" id="PTHR21716">
    <property type="entry name" value="TRANSMEMBRANE PROTEIN"/>
    <property type="match status" value="1"/>
</dbReference>
<feature type="transmembrane region" description="Helical" evidence="6">
    <location>
        <begin position="201"/>
        <end position="228"/>
    </location>
</feature>
<dbReference type="STRING" id="349521.HCH_01006"/>
<keyword evidence="8" id="KW-1185">Reference proteome</keyword>
<dbReference type="InterPro" id="IPR002549">
    <property type="entry name" value="AI-2E-like"/>
</dbReference>
<feature type="transmembrane region" description="Helical" evidence="6">
    <location>
        <begin position="290"/>
        <end position="312"/>
    </location>
</feature>
<evidence type="ECO:0000256" key="5">
    <source>
        <dbReference type="ARBA" id="ARBA00023136"/>
    </source>
</evidence>
<keyword evidence="5 6" id="KW-0472">Membrane</keyword>
<dbReference type="GO" id="GO:0016020">
    <property type="term" value="C:membrane"/>
    <property type="evidence" value="ECO:0007669"/>
    <property type="project" value="UniProtKB-SubCell"/>
</dbReference>
<dbReference type="RefSeq" id="WP_011394966.1">
    <property type="nucleotide sequence ID" value="NC_007645.1"/>
</dbReference>
<sequence>MSQQAGFSAGARFLITLAAFIIVVAGVKQAESIVSVFLLSAFFAILCTPPFVFLQSKGVPAWLSLVLVLVGITCAQLLVVSVIASSLADFKENLDFYQERLQGVSGEFINWLNSLGIHISQDVVKNYFNPGSLLKAAANMLGGLGGVLSNAFLIVLTVVFMVFEATVLPNKLHRAFEERMTFERLDFFLDNVKRYMSIKTIISLVTGLTVWVMLLTLGVDYALLWALLAFLFNFIPNIGSIIAAIPAVLLALIQLGPGHAAIAGVGYVVINVVMGNIIEPKFMGRGLGLSTLVVFLSLVFWGWVLGPVGMLLSVPLTMMLKIALDSSEETRWMSVLMGAESEGS</sequence>
<evidence type="ECO:0000313" key="8">
    <source>
        <dbReference type="Proteomes" id="UP000000238"/>
    </source>
</evidence>
<feature type="transmembrane region" description="Helical" evidence="6">
    <location>
        <begin position="61"/>
        <end position="84"/>
    </location>
</feature>
<keyword evidence="3 6" id="KW-0812">Transmembrane</keyword>
<dbReference type="KEGG" id="hch:HCH_01006"/>
<dbReference type="eggNOG" id="COG0628">
    <property type="taxonomic scope" value="Bacteria"/>
</dbReference>
<feature type="transmembrane region" description="Helical" evidence="6">
    <location>
        <begin position="33"/>
        <end position="54"/>
    </location>
</feature>
<evidence type="ECO:0000256" key="3">
    <source>
        <dbReference type="ARBA" id="ARBA00022692"/>
    </source>
</evidence>
<evidence type="ECO:0000256" key="1">
    <source>
        <dbReference type="ARBA" id="ARBA00004141"/>
    </source>
</evidence>
<proteinExistence type="inferred from homology"/>
<evidence type="ECO:0000256" key="6">
    <source>
        <dbReference type="SAM" id="Phobius"/>
    </source>
</evidence>
<dbReference type="AlphaFoldDB" id="Q2SN83"/>
<name>Q2SN83_HAHCH</name>
<evidence type="ECO:0000256" key="2">
    <source>
        <dbReference type="ARBA" id="ARBA00009773"/>
    </source>
</evidence>
<feature type="transmembrane region" description="Helical" evidence="6">
    <location>
        <begin position="260"/>
        <end position="278"/>
    </location>
</feature>
<dbReference type="PANTHER" id="PTHR21716:SF64">
    <property type="entry name" value="AI-2 TRANSPORT PROTEIN TQSA"/>
    <property type="match status" value="1"/>
</dbReference>
<dbReference type="EMBL" id="CP000155">
    <property type="protein sequence ID" value="ABC27891.1"/>
    <property type="molecule type" value="Genomic_DNA"/>
</dbReference>
<dbReference type="HOGENOM" id="CLU_031275_0_3_6"/>
<feature type="transmembrane region" description="Helical" evidence="6">
    <location>
        <begin position="234"/>
        <end position="253"/>
    </location>
</feature>
<dbReference type="OrthoDB" id="9799225at2"/>
<comment type="subcellular location">
    <subcellularLocation>
        <location evidence="1">Membrane</location>
        <topology evidence="1">Multi-pass membrane protein</topology>
    </subcellularLocation>
</comment>